<dbReference type="SUPFAM" id="SSF52833">
    <property type="entry name" value="Thioredoxin-like"/>
    <property type="match status" value="1"/>
</dbReference>
<gene>
    <name evidence="2" type="ORF">SAMN00120144_1498</name>
</gene>
<dbReference type="Pfam" id="PF06764">
    <property type="entry name" value="DUF1223"/>
    <property type="match status" value="1"/>
</dbReference>
<accession>A0A1W1V1J8</accession>
<dbReference type="EMBL" id="FWWW01000047">
    <property type="protein sequence ID" value="SMB87183.1"/>
    <property type="molecule type" value="Genomic_DNA"/>
</dbReference>
<dbReference type="PANTHER" id="PTHR36057:SF1">
    <property type="entry name" value="LIPOPROTEIN LIPID ATTACHMENT SITE-LIKE PROTEIN, PUTATIVE (DUF1223)-RELATED"/>
    <property type="match status" value="1"/>
</dbReference>
<keyword evidence="1" id="KW-0732">Signal</keyword>
<reference evidence="2 3" key="1">
    <citation type="submission" date="2017-04" db="EMBL/GenBank/DDBJ databases">
        <authorList>
            <person name="Afonso C.L."/>
            <person name="Miller P.J."/>
            <person name="Scott M.A."/>
            <person name="Spackman E."/>
            <person name="Goraichik I."/>
            <person name="Dimitrov K.M."/>
            <person name="Suarez D.L."/>
            <person name="Swayne D.E."/>
        </authorList>
    </citation>
    <scope>NUCLEOTIDE SEQUENCE [LARGE SCALE GENOMIC DNA]</scope>
    <source>
        <strain evidence="2 3">DSM 11622</strain>
    </source>
</reference>
<evidence type="ECO:0000313" key="2">
    <source>
        <dbReference type="EMBL" id="SMB87183.1"/>
    </source>
</evidence>
<evidence type="ECO:0000313" key="3">
    <source>
        <dbReference type="Proteomes" id="UP000192266"/>
    </source>
</evidence>
<organism evidence="2 3">
    <name type="scientific">Hymenobacter roseosalivarius DSM 11622</name>
    <dbReference type="NCBI Taxonomy" id="645990"/>
    <lineage>
        <taxon>Bacteria</taxon>
        <taxon>Pseudomonadati</taxon>
        <taxon>Bacteroidota</taxon>
        <taxon>Cytophagia</taxon>
        <taxon>Cytophagales</taxon>
        <taxon>Hymenobacteraceae</taxon>
        <taxon>Hymenobacter</taxon>
    </lineage>
</organism>
<evidence type="ECO:0000256" key="1">
    <source>
        <dbReference type="SAM" id="SignalP"/>
    </source>
</evidence>
<dbReference type="AlphaFoldDB" id="A0A1W1V1J8"/>
<protein>
    <recommendedName>
        <fullName evidence="4">DUF1223 domain-containing protein</fullName>
    </recommendedName>
</protein>
<dbReference type="InterPro" id="IPR036249">
    <property type="entry name" value="Thioredoxin-like_sf"/>
</dbReference>
<dbReference type="InterPro" id="IPR010634">
    <property type="entry name" value="DUF1223"/>
</dbReference>
<proteinExistence type="predicted"/>
<name>A0A1W1V1J8_9BACT</name>
<feature type="signal peptide" evidence="1">
    <location>
        <begin position="1"/>
        <end position="17"/>
    </location>
</feature>
<dbReference type="RefSeq" id="WP_084444006.1">
    <property type="nucleotide sequence ID" value="NZ_FWWW01000047.1"/>
</dbReference>
<dbReference type="OrthoDB" id="9808254at2"/>
<evidence type="ECO:0008006" key="4">
    <source>
        <dbReference type="Google" id="ProtNLM"/>
    </source>
</evidence>
<dbReference type="PANTHER" id="PTHR36057">
    <property type="match status" value="1"/>
</dbReference>
<dbReference type="Proteomes" id="UP000192266">
    <property type="component" value="Unassembled WGS sequence"/>
</dbReference>
<feature type="chain" id="PRO_5010735364" description="DUF1223 domain-containing protein" evidence="1">
    <location>
        <begin position="18"/>
        <end position="268"/>
    </location>
</feature>
<keyword evidence="3" id="KW-1185">Reference proteome</keyword>
<dbReference type="STRING" id="645990.SAMN00120144_1498"/>
<dbReference type="Gene3D" id="3.40.30.10">
    <property type="entry name" value="Glutaredoxin"/>
    <property type="match status" value="1"/>
</dbReference>
<sequence>MNRFTLALLPFLTAASAAVLLSSRPAHLPAAPNAATPGVPVVVELFTSEGCSSCPAADAALRELETAQSLNGVEVIALGQHVDYWNRLGWQDPFSSPVFTQRQRDYAEQFGEGSYTPQAVVNGQYQFVGSRRQELAEAIVRAAKAPRATVSVTRTAAGTLAVRVTDLPPATQPADVLLAFTETGLSSQVGRGENAGRLLRHAAVVQALRPLGTIAPNGTFTTTAPLHLEARWKAQNLRAVVLVQEKASRHIVGVASLPLHNPDLTSRQ</sequence>